<evidence type="ECO:0000256" key="4">
    <source>
        <dbReference type="SAM" id="MobiDB-lite"/>
    </source>
</evidence>
<comment type="similarity">
    <text evidence="1 3">Belongs to the CMC family.</text>
</comment>
<gene>
    <name evidence="5" type="ORF">PAPOLLO_LOCUS2452</name>
</gene>
<dbReference type="EMBL" id="CAJQZP010000171">
    <property type="protein sequence ID" value="CAG4942514.1"/>
    <property type="molecule type" value="Genomic_DNA"/>
</dbReference>
<name>A0A8S3W5Z0_PARAO</name>
<evidence type="ECO:0000313" key="6">
    <source>
        <dbReference type="Proteomes" id="UP000691718"/>
    </source>
</evidence>
<protein>
    <recommendedName>
        <fullName evidence="3">COX assembly mitochondrial protein</fullName>
    </recommendedName>
</protein>
<comment type="caution">
    <text evidence="5">The sequence shown here is derived from an EMBL/GenBank/DDBJ whole genome shotgun (WGS) entry which is preliminary data.</text>
</comment>
<dbReference type="PANTHER" id="PTHR22977:SF5">
    <property type="entry name" value="COX ASSEMBLY MITOCHONDRIAL PROTEIN HOMOLOG"/>
    <property type="match status" value="1"/>
</dbReference>
<dbReference type="InterPro" id="IPR013892">
    <property type="entry name" value="Cyt_c_biogenesis_Cmc1-like"/>
</dbReference>
<reference evidence="5" key="1">
    <citation type="submission" date="2021-04" db="EMBL/GenBank/DDBJ databases">
        <authorList>
            <person name="Tunstrom K."/>
        </authorList>
    </citation>
    <scope>NUCLEOTIDE SEQUENCE</scope>
</reference>
<organism evidence="5 6">
    <name type="scientific">Parnassius apollo</name>
    <name type="common">Apollo butterfly</name>
    <name type="synonym">Papilio apollo</name>
    <dbReference type="NCBI Taxonomy" id="110799"/>
    <lineage>
        <taxon>Eukaryota</taxon>
        <taxon>Metazoa</taxon>
        <taxon>Ecdysozoa</taxon>
        <taxon>Arthropoda</taxon>
        <taxon>Hexapoda</taxon>
        <taxon>Insecta</taxon>
        <taxon>Pterygota</taxon>
        <taxon>Neoptera</taxon>
        <taxon>Endopterygota</taxon>
        <taxon>Lepidoptera</taxon>
        <taxon>Glossata</taxon>
        <taxon>Ditrysia</taxon>
        <taxon>Papilionoidea</taxon>
        <taxon>Papilionidae</taxon>
        <taxon>Parnassiinae</taxon>
        <taxon>Parnassini</taxon>
        <taxon>Parnassius</taxon>
        <taxon>Parnassius</taxon>
    </lineage>
</organism>
<comment type="subcellular location">
    <subcellularLocation>
        <location evidence="3">Mitochondrion</location>
    </subcellularLocation>
</comment>
<dbReference type="OrthoDB" id="6224010at2759"/>
<dbReference type="Proteomes" id="UP000691718">
    <property type="component" value="Unassembled WGS sequence"/>
</dbReference>
<dbReference type="GO" id="GO:0005739">
    <property type="term" value="C:mitochondrion"/>
    <property type="evidence" value="ECO:0007669"/>
    <property type="project" value="UniProtKB-SubCell"/>
</dbReference>
<dbReference type="AlphaFoldDB" id="A0A8S3W5Z0"/>
<keyword evidence="3" id="KW-0496">Mitochondrion</keyword>
<evidence type="ECO:0000256" key="3">
    <source>
        <dbReference type="RuleBase" id="RU364104"/>
    </source>
</evidence>
<keyword evidence="2" id="KW-1015">Disulfide bond</keyword>
<evidence type="ECO:0000313" key="5">
    <source>
        <dbReference type="EMBL" id="CAG4942514.1"/>
    </source>
</evidence>
<keyword evidence="6" id="KW-1185">Reference proteome</keyword>
<evidence type="ECO:0000256" key="2">
    <source>
        <dbReference type="ARBA" id="ARBA00023157"/>
    </source>
</evidence>
<dbReference type="PROSITE" id="PS51808">
    <property type="entry name" value="CHCH"/>
    <property type="match status" value="1"/>
</dbReference>
<proteinExistence type="inferred from homology"/>
<dbReference type="PANTHER" id="PTHR22977">
    <property type="entry name" value="COX ASSEMBLY MITOCHONDRIAL PROTEIN"/>
    <property type="match status" value="1"/>
</dbReference>
<dbReference type="Pfam" id="PF08583">
    <property type="entry name" value="Cmc1"/>
    <property type="match status" value="1"/>
</dbReference>
<sequence length="118" mass="13792">MITEKSVLSDKYSAGPHGLGDPEDRTLRKVELEVLIPKLMREKAKTEKCIQEVADFNHCCKESSILMVVKCRKENSVMKSCLSSWYLNEDFRKLCTEEYLKERSEYRRTGIKKPMKRA</sequence>
<evidence type="ECO:0000256" key="1">
    <source>
        <dbReference type="ARBA" id="ARBA00007347"/>
    </source>
</evidence>
<feature type="region of interest" description="Disordered" evidence="4">
    <location>
        <begin position="1"/>
        <end position="23"/>
    </location>
</feature>
<accession>A0A8S3W5Z0</accession>